<organism evidence="1 2">
    <name type="scientific">Brassica rapa subsp. trilocularis</name>
    <dbReference type="NCBI Taxonomy" id="1813537"/>
    <lineage>
        <taxon>Eukaryota</taxon>
        <taxon>Viridiplantae</taxon>
        <taxon>Streptophyta</taxon>
        <taxon>Embryophyta</taxon>
        <taxon>Tracheophyta</taxon>
        <taxon>Spermatophyta</taxon>
        <taxon>Magnoliopsida</taxon>
        <taxon>eudicotyledons</taxon>
        <taxon>Gunneridae</taxon>
        <taxon>Pentapetalae</taxon>
        <taxon>rosids</taxon>
        <taxon>malvids</taxon>
        <taxon>Brassicales</taxon>
        <taxon>Brassicaceae</taxon>
        <taxon>Brassiceae</taxon>
        <taxon>Brassica</taxon>
    </lineage>
</organism>
<evidence type="ECO:0000313" key="1">
    <source>
        <dbReference type="EMBL" id="KAG5397135.1"/>
    </source>
</evidence>
<dbReference type="EMBL" id="JADBGQ010000005">
    <property type="protein sequence ID" value="KAG5397135.1"/>
    <property type="molecule type" value="Genomic_DNA"/>
</dbReference>
<keyword evidence="2" id="KW-1185">Reference proteome</keyword>
<name>A0ABQ7MGU8_BRACM</name>
<feature type="non-terminal residue" evidence="1">
    <location>
        <position position="1"/>
    </location>
</feature>
<dbReference type="Proteomes" id="UP000823674">
    <property type="component" value="Chromosome A05"/>
</dbReference>
<comment type="caution">
    <text evidence="1">The sequence shown here is derived from an EMBL/GenBank/DDBJ whole genome shotgun (WGS) entry which is preliminary data.</text>
</comment>
<reference evidence="1 2" key="1">
    <citation type="submission" date="2021-03" db="EMBL/GenBank/DDBJ databases">
        <authorList>
            <person name="King G.J."/>
            <person name="Bancroft I."/>
            <person name="Baten A."/>
            <person name="Bloomfield J."/>
            <person name="Borpatragohain P."/>
            <person name="He Z."/>
            <person name="Irish N."/>
            <person name="Irwin J."/>
            <person name="Liu K."/>
            <person name="Mauleon R.P."/>
            <person name="Moore J."/>
            <person name="Morris R."/>
            <person name="Ostergaard L."/>
            <person name="Wang B."/>
            <person name="Wells R."/>
        </authorList>
    </citation>
    <scope>NUCLEOTIDE SEQUENCE [LARGE SCALE GENOMIC DNA]</scope>
    <source>
        <strain evidence="1">R-o-18</strain>
        <tissue evidence="1">Leaf</tissue>
    </source>
</reference>
<proteinExistence type="predicted"/>
<gene>
    <name evidence="1" type="primary">A05g503570.1_BraROA</name>
    <name evidence="1" type="ORF">IGI04_018949</name>
</gene>
<accession>A0ABQ7MGU8</accession>
<protein>
    <submittedName>
        <fullName evidence="1">Uncharacterized protein</fullName>
    </submittedName>
</protein>
<sequence length="124" mass="13437">VNTKINLKTLSPNPSAASASSSRSEVFSGRRTSPCCLSDDGGALGIRAVAGRWFVFGEVGFCVMACSFRLQDECVGCLVSGLSSFLSSSYLLWLWKDFDLCRLLALEGKCSLPAYVYSTTFHPF</sequence>
<evidence type="ECO:0000313" key="2">
    <source>
        <dbReference type="Proteomes" id="UP000823674"/>
    </source>
</evidence>